<dbReference type="GO" id="GO:0005886">
    <property type="term" value="C:plasma membrane"/>
    <property type="evidence" value="ECO:0007669"/>
    <property type="project" value="TreeGrafter"/>
</dbReference>
<dbReference type="GO" id="GO:0048013">
    <property type="term" value="P:ephrin receptor signaling pathway"/>
    <property type="evidence" value="ECO:0007669"/>
    <property type="project" value="TreeGrafter"/>
</dbReference>
<dbReference type="EMBL" id="HACA01014438">
    <property type="protein sequence ID" value="CDW31799.1"/>
    <property type="molecule type" value="Transcribed_RNA"/>
</dbReference>
<dbReference type="InterPro" id="IPR031328">
    <property type="entry name" value="Ephrin"/>
</dbReference>
<dbReference type="SUPFAM" id="SSF49503">
    <property type="entry name" value="Cupredoxins"/>
    <property type="match status" value="1"/>
</dbReference>
<protein>
    <submittedName>
        <fullName evidence="9">EphrinB2like [Acyrthosiphon pisum]</fullName>
    </submittedName>
</protein>
<evidence type="ECO:0000256" key="6">
    <source>
        <dbReference type="PROSITE-ProRule" id="PRU00884"/>
    </source>
</evidence>
<evidence type="ECO:0000256" key="2">
    <source>
        <dbReference type="ARBA" id="ARBA00022729"/>
    </source>
</evidence>
<dbReference type="CDD" id="cd02675">
    <property type="entry name" value="Ephrin_ectodomain"/>
    <property type="match status" value="1"/>
</dbReference>
<evidence type="ECO:0000256" key="4">
    <source>
        <dbReference type="ARBA" id="ARBA00023157"/>
    </source>
</evidence>
<dbReference type="Gene3D" id="2.60.40.420">
    <property type="entry name" value="Cupredoxins - blue copper proteins"/>
    <property type="match status" value="1"/>
</dbReference>
<dbReference type="InterPro" id="IPR001799">
    <property type="entry name" value="Ephrin_RBD"/>
</dbReference>
<sequence>MISKPFEIKIMGHLPHKHPHRTSLSSTLFILIFIILPSEIHFVQSKELFNIYWNTSNPMFRKNLNQNVIDVNVGNHPWEYDQANIVCPTYGSGVREADIETFIIYNVSKEEYESCRIRNPNPRIIALCNSPYKAHYYTITFRSFTPTPGGLEFNPGQSYYFISTSSRNDLHRRVSGRCLSNNMKLTFKLAPLPSSAEDALKVPSINVPRITSSPSPSTKTDYNYYYEYPLNDIKNEPRPEIFLQDKKLKSSVKQEASVMSNARRVSEIGSPYIITIHFALLIHTLT</sequence>
<dbReference type="PROSITE" id="PS51551">
    <property type="entry name" value="EPHRIN_RBD_2"/>
    <property type="match status" value="1"/>
</dbReference>
<reference evidence="9" key="1">
    <citation type="submission" date="2014-05" db="EMBL/GenBank/DDBJ databases">
        <authorList>
            <person name="Chronopoulou M."/>
        </authorList>
    </citation>
    <scope>NUCLEOTIDE SEQUENCE</scope>
    <source>
        <tissue evidence="9">Whole organism</tissue>
    </source>
</reference>
<dbReference type="Pfam" id="PF00812">
    <property type="entry name" value="Ephrin"/>
    <property type="match status" value="1"/>
</dbReference>
<dbReference type="InterPro" id="IPR008972">
    <property type="entry name" value="Cupredoxin"/>
</dbReference>
<dbReference type="GO" id="GO:0046875">
    <property type="term" value="F:ephrin receptor binding"/>
    <property type="evidence" value="ECO:0007669"/>
    <property type="project" value="TreeGrafter"/>
</dbReference>
<dbReference type="AlphaFoldDB" id="A0A0K2U0J8"/>
<evidence type="ECO:0000256" key="1">
    <source>
        <dbReference type="ARBA" id="ARBA00004370"/>
    </source>
</evidence>
<evidence type="ECO:0000259" key="8">
    <source>
        <dbReference type="PROSITE" id="PS51551"/>
    </source>
</evidence>
<dbReference type="PANTHER" id="PTHR11304:SF29">
    <property type="entry name" value="EPHRIN"/>
    <property type="match status" value="1"/>
</dbReference>
<comment type="caution">
    <text evidence="6">Lacks conserved residue(s) required for the propagation of feature annotation.</text>
</comment>
<keyword evidence="2" id="KW-0732">Signal</keyword>
<keyword evidence="5" id="KW-0325">Glycoprotein</keyword>
<dbReference type="GO" id="GO:0007411">
    <property type="term" value="P:axon guidance"/>
    <property type="evidence" value="ECO:0007669"/>
    <property type="project" value="TreeGrafter"/>
</dbReference>
<dbReference type="OrthoDB" id="6250301at2759"/>
<dbReference type="PANTHER" id="PTHR11304">
    <property type="entry name" value="EPHRIN"/>
    <property type="match status" value="1"/>
</dbReference>
<keyword evidence="4" id="KW-1015">Disulfide bond</keyword>
<dbReference type="PRINTS" id="PR01347">
    <property type="entry name" value="EPHRIN"/>
</dbReference>
<keyword evidence="3 7" id="KW-0472">Membrane</keyword>
<proteinExistence type="inferred from homology"/>
<organism evidence="9">
    <name type="scientific">Lepeophtheirus salmonis</name>
    <name type="common">Salmon louse</name>
    <name type="synonym">Caligus salmonis</name>
    <dbReference type="NCBI Taxonomy" id="72036"/>
    <lineage>
        <taxon>Eukaryota</taxon>
        <taxon>Metazoa</taxon>
        <taxon>Ecdysozoa</taxon>
        <taxon>Arthropoda</taxon>
        <taxon>Crustacea</taxon>
        <taxon>Multicrustacea</taxon>
        <taxon>Hexanauplia</taxon>
        <taxon>Copepoda</taxon>
        <taxon>Siphonostomatoida</taxon>
        <taxon>Caligidae</taxon>
        <taxon>Lepeophtheirus</taxon>
    </lineage>
</organism>
<comment type="subcellular location">
    <subcellularLocation>
        <location evidence="1">Membrane</location>
    </subcellularLocation>
</comment>
<evidence type="ECO:0000256" key="5">
    <source>
        <dbReference type="ARBA" id="ARBA00023180"/>
    </source>
</evidence>
<accession>A0A0K2U0J8</accession>
<name>A0A0K2U0J8_LEPSM</name>
<evidence type="ECO:0000313" key="9">
    <source>
        <dbReference type="EMBL" id="CDW31799.1"/>
    </source>
</evidence>
<comment type="similarity">
    <text evidence="6 7">Belongs to the ephrin family.</text>
</comment>
<evidence type="ECO:0000256" key="3">
    <source>
        <dbReference type="ARBA" id="ARBA00023136"/>
    </source>
</evidence>
<evidence type="ECO:0000256" key="7">
    <source>
        <dbReference type="RuleBase" id="RU004375"/>
    </source>
</evidence>
<feature type="domain" description="Ephrin RBD" evidence="8">
    <location>
        <begin position="46"/>
        <end position="189"/>
    </location>
</feature>